<gene>
    <name evidence="1" type="ORF">TREES_T100008350</name>
</gene>
<dbReference type="EMBL" id="KB320434">
    <property type="protein sequence ID" value="ELW72229.1"/>
    <property type="molecule type" value="Genomic_DNA"/>
</dbReference>
<reference evidence="2" key="2">
    <citation type="journal article" date="2013" name="Nat. Commun.">
        <title>Genome of the Chinese tree shrew.</title>
        <authorList>
            <person name="Fan Y."/>
            <person name="Huang Z.Y."/>
            <person name="Cao C.C."/>
            <person name="Chen C.S."/>
            <person name="Chen Y.X."/>
            <person name="Fan D.D."/>
            <person name="He J."/>
            <person name="Hou H.L."/>
            <person name="Hu L."/>
            <person name="Hu X.T."/>
            <person name="Jiang X.T."/>
            <person name="Lai R."/>
            <person name="Lang Y.S."/>
            <person name="Liang B."/>
            <person name="Liao S.G."/>
            <person name="Mu D."/>
            <person name="Ma Y.Y."/>
            <person name="Niu Y.Y."/>
            <person name="Sun X.Q."/>
            <person name="Xia J.Q."/>
            <person name="Xiao J."/>
            <person name="Xiong Z.Q."/>
            <person name="Xu L."/>
            <person name="Yang L."/>
            <person name="Zhang Y."/>
            <person name="Zhao W."/>
            <person name="Zhao X.D."/>
            <person name="Zheng Y.T."/>
            <person name="Zhou J.M."/>
            <person name="Zhu Y.B."/>
            <person name="Zhang G.J."/>
            <person name="Wang J."/>
            <person name="Yao Y.G."/>
        </authorList>
    </citation>
    <scope>NUCLEOTIDE SEQUENCE [LARGE SCALE GENOMIC DNA]</scope>
</reference>
<dbReference type="InParanoid" id="L9LC14"/>
<dbReference type="InterPro" id="IPR059168">
    <property type="entry name" value="PATE2-like_ECD_3FTx"/>
</dbReference>
<dbReference type="AlphaFoldDB" id="L9LC14"/>
<accession>L9LC14</accession>
<reference evidence="2" key="1">
    <citation type="submission" date="2012-07" db="EMBL/GenBank/DDBJ databases">
        <title>Genome of the Chinese tree shrew, a rising model animal genetically related to primates.</title>
        <authorList>
            <person name="Zhang G."/>
            <person name="Fan Y."/>
            <person name="Yao Y."/>
            <person name="Huang Z."/>
        </authorList>
    </citation>
    <scope>NUCLEOTIDE SEQUENCE [LARGE SCALE GENOMIC DNA]</scope>
</reference>
<dbReference type="CDD" id="cd23578">
    <property type="entry name" value="TFP_LU_ECD_PATE2"/>
    <property type="match status" value="1"/>
</dbReference>
<proteinExistence type="predicted"/>
<organism evidence="1 2">
    <name type="scientific">Tupaia chinensis</name>
    <name type="common">Chinese tree shrew</name>
    <name type="synonym">Tupaia belangeri chinensis</name>
    <dbReference type="NCBI Taxonomy" id="246437"/>
    <lineage>
        <taxon>Eukaryota</taxon>
        <taxon>Metazoa</taxon>
        <taxon>Chordata</taxon>
        <taxon>Craniata</taxon>
        <taxon>Vertebrata</taxon>
        <taxon>Euteleostomi</taxon>
        <taxon>Mammalia</taxon>
        <taxon>Eutheria</taxon>
        <taxon>Euarchontoglires</taxon>
        <taxon>Scandentia</taxon>
        <taxon>Tupaiidae</taxon>
        <taxon>Tupaia</taxon>
    </lineage>
</organism>
<dbReference type="Proteomes" id="UP000011518">
    <property type="component" value="Unassembled WGS sequence"/>
</dbReference>
<protein>
    <submittedName>
        <fullName evidence="1">Uncharacterized protein</fullName>
    </submittedName>
</protein>
<name>L9LC14_TUPCH</name>
<evidence type="ECO:0000313" key="1">
    <source>
        <dbReference type="EMBL" id="ELW72229.1"/>
    </source>
</evidence>
<evidence type="ECO:0000313" key="2">
    <source>
        <dbReference type="Proteomes" id="UP000011518"/>
    </source>
</evidence>
<keyword evidence="2" id="KW-1185">Reference proteome</keyword>
<sequence length="173" mass="19060">MSDGSLAGAGRNERAPFTCWAKRPGPGSSRSMPTRHPYLRWAIQMQPLVGPAPTAVLRGGELASSVPRAGPCRFCLACAQATLCRVCDVSVKGWCVHGQGNCTVDEGRSCRTRDVYYLDTRDGWVYNHTILDCASPCRAWKLFRSELKVSTYCCRGRDFCNTRRGVTVKKGAH</sequence>